<dbReference type="SMART" id="SM00873">
    <property type="entry name" value="B3_4"/>
    <property type="match status" value="1"/>
</dbReference>
<comment type="cofactor">
    <cofactor evidence="15">
        <name>Mg(2+)</name>
        <dbReference type="ChEBI" id="CHEBI:18420"/>
    </cofactor>
    <text evidence="15">Binds 2 magnesium ions per tetramer.</text>
</comment>
<dbReference type="InterPro" id="IPR005146">
    <property type="entry name" value="B3/B4_tRNA-bd"/>
</dbReference>
<reference evidence="20 21" key="1">
    <citation type="submission" date="2019-06" db="EMBL/GenBank/DDBJ databases">
        <title>Genome sequence of Litorilinea aerophila BAA-2444.</title>
        <authorList>
            <person name="Maclea K.S."/>
            <person name="Maurais E.G."/>
            <person name="Iannazzi L.C."/>
        </authorList>
    </citation>
    <scope>NUCLEOTIDE SEQUENCE [LARGE SCALE GENOMIC DNA]</scope>
    <source>
        <strain evidence="20 21">ATCC BAA-2444</strain>
    </source>
</reference>
<proteinExistence type="inferred from homology"/>
<evidence type="ECO:0000256" key="9">
    <source>
        <dbReference type="ARBA" id="ARBA00022840"/>
    </source>
</evidence>
<dbReference type="InterPro" id="IPR045864">
    <property type="entry name" value="aa-tRNA-synth_II/BPL/LPL"/>
</dbReference>
<evidence type="ECO:0000256" key="1">
    <source>
        <dbReference type="ARBA" id="ARBA00004496"/>
    </source>
</evidence>
<dbReference type="GO" id="GO:0009328">
    <property type="term" value="C:phenylalanine-tRNA ligase complex"/>
    <property type="evidence" value="ECO:0007669"/>
    <property type="project" value="TreeGrafter"/>
</dbReference>
<evidence type="ECO:0000256" key="13">
    <source>
        <dbReference type="ARBA" id="ARBA00023146"/>
    </source>
</evidence>
<dbReference type="EMBL" id="VIGC01000018">
    <property type="protein sequence ID" value="TQE94929.1"/>
    <property type="molecule type" value="Genomic_DNA"/>
</dbReference>
<accession>A0A540VDT8</accession>
<evidence type="ECO:0000256" key="11">
    <source>
        <dbReference type="ARBA" id="ARBA00022884"/>
    </source>
</evidence>
<dbReference type="InterPro" id="IPR012340">
    <property type="entry name" value="NA-bd_OB-fold"/>
</dbReference>
<keyword evidence="6 15" id="KW-0436">Ligase</keyword>
<evidence type="ECO:0000256" key="7">
    <source>
        <dbReference type="ARBA" id="ARBA00022723"/>
    </source>
</evidence>
<feature type="domain" description="FDX-ACB" evidence="18">
    <location>
        <begin position="766"/>
        <end position="859"/>
    </location>
</feature>
<evidence type="ECO:0000256" key="14">
    <source>
        <dbReference type="ARBA" id="ARBA00049255"/>
    </source>
</evidence>
<keyword evidence="21" id="KW-1185">Reference proteome</keyword>
<organism evidence="20 21">
    <name type="scientific">Litorilinea aerophila</name>
    <dbReference type="NCBI Taxonomy" id="1204385"/>
    <lineage>
        <taxon>Bacteria</taxon>
        <taxon>Bacillati</taxon>
        <taxon>Chloroflexota</taxon>
        <taxon>Caldilineae</taxon>
        <taxon>Caldilineales</taxon>
        <taxon>Caldilineaceae</taxon>
        <taxon>Litorilinea</taxon>
    </lineage>
</organism>
<dbReference type="AlphaFoldDB" id="A0A540VDT8"/>
<dbReference type="InterPro" id="IPR020825">
    <property type="entry name" value="Phe-tRNA_synthase-like_B3/B4"/>
</dbReference>
<dbReference type="FunFam" id="3.30.70.380:FF:000001">
    <property type="entry name" value="Phenylalanine--tRNA ligase beta subunit"/>
    <property type="match status" value="1"/>
</dbReference>
<evidence type="ECO:0000313" key="20">
    <source>
        <dbReference type="EMBL" id="TQE94929.1"/>
    </source>
</evidence>
<keyword evidence="7 15" id="KW-0479">Metal-binding</keyword>
<evidence type="ECO:0000256" key="15">
    <source>
        <dbReference type="HAMAP-Rule" id="MF_00283"/>
    </source>
</evidence>
<feature type="domain" description="B5" evidence="19">
    <location>
        <begin position="433"/>
        <end position="528"/>
    </location>
</feature>
<evidence type="ECO:0000313" key="21">
    <source>
        <dbReference type="Proteomes" id="UP000317371"/>
    </source>
</evidence>
<evidence type="ECO:0000259" key="17">
    <source>
        <dbReference type="PROSITE" id="PS50886"/>
    </source>
</evidence>
<dbReference type="SUPFAM" id="SSF50249">
    <property type="entry name" value="Nucleic acid-binding proteins"/>
    <property type="match status" value="1"/>
</dbReference>
<evidence type="ECO:0000259" key="18">
    <source>
        <dbReference type="PROSITE" id="PS51447"/>
    </source>
</evidence>
<dbReference type="PROSITE" id="PS51447">
    <property type="entry name" value="FDX_ACB"/>
    <property type="match status" value="1"/>
</dbReference>
<dbReference type="HAMAP" id="MF_00283">
    <property type="entry name" value="Phe_tRNA_synth_beta1"/>
    <property type="match status" value="1"/>
</dbReference>
<dbReference type="CDD" id="cd00769">
    <property type="entry name" value="PheRS_beta_core"/>
    <property type="match status" value="1"/>
</dbReference>
<keyword evidence="10 15" id="KW-0460">Magnesium</keyword>
<dbReference type="GO" id="GO:0000287">
    <property type="term" value="F:magnesium ion binding"/>
    <property type="evidence" value="ECO:0007669"/>
    <property type="project" value="UniProtKB-UniRule"/>
</dbReference>
<comment type="subunit">
    <text evidence="3 15">Tetramer of two alpha and two beta subunits.</text>
</comment>
<dbReference type="InterPro" id="IPR004532">
    <property type="entry name" value="Phe-tRNA-ligase_IIc_bsu_bact"/>
</dbReference>
<dbReference type="GO" id="GO:0006432">
    <property type="term" value="P:phenylalanyl-tRNA aminoacylation"/>
    <property type="evidence" value="ECO:0007669"/>
    <property type="project" value="UniProtKB-UniRule"/>
</dbReference>
<dbReference type="Gene3D" id="3.30.70.380">
    <property type="entry name" value="Ferrodoxin-fold anticodon-binding domain"/>
    <property type="match status" value="1"/>
</dbReference>
<keyword evidence="9 15" id="KW-0067">ATP-binding</keyword>
<feature type="binding site" evidence="15">
    <location>
        <position position="516"/>
    </location>
    <ligand>
        <name>Mg(2+)</name>
        <dbReference type="ChEBI" id="CHEBI:18420"/>
        <note>shared with alpha subunit</note>
    </ligand>
</feature>
<dbReference type="InterPro" id="IPR045060">
    <property type="entry name" value="Phe-tRNA-ligase_IIc_bsu"/>
</dbReference>
<dbReference type="GO" id="GO:0005524">
    <property type="term" value="F:ATP binding"/>
    <property type="evidence" value="ECO:0007669"/>
    <property type="project" value="UniProtKB-UniRule"/>
</dbReference>
<dbReference type="InParanoid" id="A0A540VDT8"/>
<dbReference type="Gene3D" id="2.40.50.140">
    <property type="entry name" value="Nucleic acid-binding proteins"/>
    <property type="match status" value="1"/>
</dbReference>
<keyword evidence="13 15" id="KW-0030">Aminoacyl-tRNA synthetase</keyword>
<evidence type="ECO:0000256" key="8">
    <source>
        <dbReference type="ARBA" id="ARBA00022741"/>
    </source>
</evidence>
<dbReference type="Gene3D" id="3.30.56.10">
    <property type="match status" value="2"/>
</dbReference>
<feature type="binding site" evidence="15">
    <location>
        <position position="512"/>
    </location>
    <ligand>
        <name>Mg(2+)</name>
        <dbReference type="ChEBI" id="CHEBI:18420"/>
        <note>shared with alpha subunit</note>
    </ligand>
</feature>
<dbReference type="RefSeq" id="WP_141610781.1">
    <property type="nucleotide sequence ID" value="NZ_VIGC02000018.1"/>
</dbReference>
<dbReference type="FunCoup" id="A0A540VDT8">
    <property type="interactions" value="469"/>
</dbReference>
<dbReference type="Pfam" id="PF17759">
    <property type="entry name" value="tRNA_synthFbeta"/>
    <property type="match status" value="1"/>
</dbReference>
<comment type="similarity">
    <text evidence="2 15">Belongs to the phenylalanyl-tRNA synthetase beta subunit family. Type 1 subfamily.</text>
</comment>
<dbReference type="InterPro" id="IPR033714">
    <property type="entry name" value="tRNA_bind_bactPheRS"/>
</dbReference>
<dbReference type="NCBIfam" id="TIGR00472">
    <property type="entry name" value="pheT_bact"/>
    <property type="match status" value="1"/>
</dbReference>
<evidence type="ECO:0000256" key="3">
    <source>
        <dbReference type="ARBA" id="ARBA00011209"/>
    </source>
</evidence>
<keyword evidence="11 16" id="KW-0694">RNA-binding</keyword>
<evidence type="ECO:0000256" key="10">
    <source>
        <dbReference type="ARBA" id="ARBA00022842"/>
    </source>
</evidence>
<feature type="binding site" evidence="15">
    <location>
        <position position="515"/>
    </location>
    <ligand>
        <name>Mg(2+)</name>
        <dbReference type="ChEBI" id="CHEBI:18420"/>
        <note>shared with alpha subunit</note>
    </ligand>
</feature>
<dbReference type="SUPFAM" id="SSF46955">
    <property type="entry name" value="Putative DNA-binding domain"/>
    <property type="match status" value="1"/>
</dbReference>
<dbReference type="InterPro" id="IPR041616">
    <property type="entry name" value="PheRS_beta_core"/>
</dbReference>
<dbReference type="PANTHER" id="PTHR10947">
    <property type="entry name" value="PHENYLALANYL-TRNA SYNTHETASE BETA CHAIN AND LEUCINE-RICH REPEAT-CONTAINING PROTEIN 47"/>
    <property type="match status" value="1"/>
</dbReference>
<dbReference type="Pfam" id="PF03483">
    <property type="entry name" value="B3_4"/>
    <property type="match status" value="1"/>
</dbReference>
<dbReference type="EC" id="6.1.1.20" evidence="15"/>
<dbReference type="InterPro" id="IPR005121">
    <property type="entry name" value="Fdx_antiC-bd"/>
</dbReference>
<dbReference type="Pfam" id="PF01588">
    <property type="entry name" value="tRNA_bind"/>
    <property type="match status" value="1"/>
</dbReference>
<feature type="binding site" evidence="15">
    <location>
        <position position="506"/>
    </location>
    <ligand>
        <name>Mg(2+)</name>
        <dbReference type="ChEBI" id="CHEBI:18420"/>
        <note>shared with alpha subunit</note>
    </ligand>
</feature>
<dbReference type="SUPFAM" id="SSF54991">
    <property type="entry name" value="Anticodon-binding domain of PheRS"/>
    <property type="match status" value="1"/>
</dbReference>
<dbReference type="InterPro" id="IPR036690">
    <property type="entry name" value="Fdx_antiC-bd_sf"/>
</dbReference>
<dbReference type="InterPro" id="IPR002547">
    <property type="entry name" value="tRNA-bd_dom"/>
</dbReference>
<dbReference type="SMART" id="SM00874">
    <property type="entry name" value="B5"/>
    <property type="match status" value="1"/>
</dbReference>
<dbReference type="GO" id="GO:0000049">
    <property type="term" value="F:tRNA binding"/>
    <property type="evidence" value="ECO:0007669"/>
    <property type="project" value="UniProtKB-UniRule"/>
</dbReference>
<evidence type="ECO:0000259" key="19">
    <source>
        <dbReference type="PROSITE" id="PS51483"/>
    </source>
</evidence>
<evidence type="ECO:0000256" key="6">
    <source>
        <dbReference type="ARBA" id="ARBA00022598"/>
    </source>
</evidence>
<comment type="catalytic activity">
    <reaction evidence="14 15">
        <text>tRNA(Phe) + L-phenylalanine + ATP = L-phenylalanyl-tRNA(Phe) + AMP + diphosphate + H(+)</text>
        <dbReference type="Rhea" id="RHEA:19413"/>
        <dbReference type="Rhea" id="RHEA-COMP:9668"/>
        <dbReference type="Rhea" id="RHEA-COMP:9699"/>
        <dbReference type="ChEBI" id="CHEBI:15378"/>
        <dbReference type="ChEBI" id="CHEBI:30616"/>
        <dbReference type="ChEBI" id="CHEBI:33019"/>
        <dbReference type="ChEBI" id="CHEBI:58095"/>
        <dbReference type="ChEBI" id="CHEBI:78442"/>
        <dbReference type="ChEBI" id="CHEBI:78531"/>
        <dbReference type="ChEBI" id="CHEBI:456215"/>
        <dbReference type="EC" id="6.1.1.20"/>
    </reaction>
</comment>
<feature type="domain" description="TRNA-binding" evidence="17">
    <location>
        <begin position="41"/>
        <end position="171"/>
    </location>
</feature>
<dbReference type="Gene3D" id="3.50.40.10">
    <property type="entry name" value="Phenylalanyl-trna Synthetase, Chain B, domain 3"/>
    <property type="match status" value="1"/>
</dbReference>
<dbReference type="OrthoDB" id="9805455at2"/>
<dbReference type="InterPro" id="IPR009061">
    <property type="entry name" value="DNA-bd_dom_put_sf"/>
</dbReference>
<protein>
    <recommendedName>
        <fullName evidence="15">Phenylalanine--tRNA ligase beta subunit</fullName>
        <ecNumber evidence="15">6.1.1.20</ecNumber>
    </recommendedName>
    <alternativeName>
        <fullName evidence="15">Phenylalanyl-tRNA synthetase beta subunit</fullName>
        <shortName evidence="15">PheRS</shortName>
    </alternativeName>
</protein>
<keyword evidence="8 15" id="KW-0547">Nucleotide-binding</keyword>
<evidence type="ECO:0000256" key="4">
    <source>
        <dbReference type="ARBA" id="ARBA00022490"/>
    </source>
</evidence>
<dbReference type="CDD" id="cd02796">
    <property type="entry name" value="tRNA_bind_bactPheRS"/>
    <property type="match status" value="1"/>
</dbReference>
<evidence type="ECO:0000256" key="12">
    <source>
        <dbReference type="ARBA" id="ARBA00022917"/>
    </source>
</evidence>
<name>A0A540VDT8_9CHLR</name>
<evidence type="ECO:0000256" key="16">
    <source>
        <dbReference type="PROSITE-ProRule" id="PRU00209"/>
    </source>
</evidence>
<sequence length="860" mass="95159">MRVPLSWLREYVEIRLPTPALAERLTLAGLEVASVEQIGDWWDPETIVVGEVLAVLPHPNADRLVLVDVDYGGQEPERVVTGAPNLFAYRGASKADGTLPVLKVAFARAGAVLVDAYSEERPRPRKKLKPTKIRGIPSAGMVCSERELGLSEEHEGILILPPDAPVGQPLRDYLGDEVLELELTPDMARCLSIVGVAREVAALTGGELRLPPDELAATGSDQAQDYVDVRIDEPALCNRYIGTMIVDVQVGESPRWMQERLIKAGMRPINNVVDITNYVMLEWGQPLHAFDYDVLKARAARVGDSRPTIIVRRAAPGEKFTTLDGVERELDDSMLMIADTAGSIAIAGVMGGLESEVSDQTRNVLLEAATFEGINNRRTAQQLRLPSEASYRFARGVPATLNAIAARRAAELMRRYAGGRVVPGMVDAYPVPQEHPVVYTTQSDMRRLLGMEVTLEEVAAALRRLDFQVESVAGPDPQAPEDATFALHREDGEPMLACRPPWYRLDIRIPADLTEEVARIIGYEQVGATLMDEALPVQRRNPVLETEEKVRDLLVQCGLQEIINHPLTTPENHEKLRLAPAGNGQQPAYVTLANPIAAERRAMRRSMLVSALENLARNLRYTDRLTTFEIGRVYLPEAGDGILPLEDRRVSILLAGPRKPRSFHHGVEEREPLDFFDLKGVVEVLLERLGFQRAQVTFTARPDTGTFGPRCAEVFVDGESLGLMGELHPRVRSDFGLPPIRVCAAELRLAPLVKPHWSLEPMAPISNYPPVVEDLAFEVPEAVTVRQVEDAIWAAGDERLVAVELFDIYRGAPLPPGHKSLAFRLTYQHPARTLGEKEVAQLRQRIIRGVEQAVGARLRR</sequence>
<keyword evidence="5 16" id="KW-0820">tRNA-binding</keyword>
<evidence type="ECO:0000256" key="2">
    <source>
        <dbReference type="ARBA" id="ARBA00008653"/>
    </source>
</evidence>
<keyword evidence="12 15" id="KW-0648">Protein biosynthesis</keyword>
<keyword evidence="4 15" id="KW-0963">Cytoplasm</keyword>
<gene>
    <name evidence="15" type="primary">pheT</name>
    <name evidence="20" type="ORF">FKZ61_14055</name>
</gene>
<dbReference type="SUPFAM" id="SSF55681">
    <property type="entry name" value="Class II aaRS and biotin synthetases"/>
    <property type="match status" value="1"/>
</dbReference>
<dbReference type="SUPFAM" id="SSF56037">
    <property type="entry name" value="PheT/TilS domain"/>
    <property type="match status" value="1"/>
</dbReference>
<dbReference type="PROSITE" id="PS50886">
    <property type="entry name" value="TRBD"/>
    <property type="match status" value="1"/>
</dbReference>
<comment type="subcellular location">
    <subcellularLocation>
        <location evidence="1 15">Cytoplasm</location>
    </subcellularLocation>
</comment>
<dbReference type="InterPro" id="IPR005147">
    <property type="entry name" value="tRNA_synthase_B5-dom"/>
</dbReference>
<dbReference type="GO" id="GO:0004826">
    <property type="term" value="F:phenylalanine-tRNA ligase activity"/>
    <property type="evidence" value="ECO:0007669"/>
    <property type="project" value="UniProtKB-UniRule"/>
</dbReference>
<dbReference type="PROSITE" id="PS51483">
    <property type="entry name" value="B5"/>
    <property type="match status" value="1"/>
</dbReference>
<dbReference type="Gene3D" id="3.30.930.10">
    <property type="entry name" value="Bira Bifunctional Protein, Domain 2"/>
    <property type="match status" value="1"/>
</dbReference>
<dbReference type="FunFam" id="3.50.40.10:FF:000001">
    <property type="entry name" value="Phenylalanine--tRNA ligase beta subunit"/>
    <property type="match status" value="1"/>
</dbReference>
<dbReference type="PANTHER" id="PTHR10947:SF0">
    <property type="entry name" value="PHENYLALANINE--TRNA LIGASE BETA SUBUNIT"/>
    <property type="match status" value="1"/>
</dbReference>
<dbReference type="Pfam" id="PF03147">
    <property type="entry name" value="FDX-ACB"/>
    <property type="match status" value="1"/>
</dbReference>
<evidence type="ECO:0000256" key="5">
    <source>
        <dbReference type="ARBA" id="ARBA00022555"/>
    </source>
</evidence>
<dbReference type="Proteomes" id="UP000317371">
    <property type="component" value="Unassembled WGS sequence"/>
</dbReference>
<dbReference type="Pfam" id="PF03484">
    <property type="entry name" value="B5"/>
    <property type="match status" value="1"/>
</dbReference>
<dbReference type="SMART" id="SM00896">
    <property type="entry name" value="FDX-ACB"/>
    <property type="match status" value="1"/>
</dbReference>
<comment type="caution">
    <text evidence="20">The sequence shown here is derived from an EMBL/GenBank/DDBJ whole genome shotgun (WGS) entry which is preliminary data.</text>
</comment>